<reference evidence="9" key="1">
    <citation type="journal article" date="2019" name="Int. J. Syst. Evol. Microbiol.">
        <title>The Global Catalogue of Microorganisms (GCM) 10K type strain sequencing project: providing services to taxonomists for standard genome sequencing and annotation.</title>
        <authorList>
            <consortium name="The Broad Institute Genomics Platform"/>
            <consortium name="The Broad Institute Genome Sequencing Center for Infectious Disease"/>
            <person name="Wu L."/>
            <person name="Ma J."/>
        </authorList>
    </citation>
    <scope>NUCLEOTIDE SEQUENCE [LARGE SCALE GENOMIC DNA]</scope>
    <source>
        <strain evidence="9">CGMCC 1.10698</strain>
    </source>
</reference>
<proteinExistence type="inferred from homology"/>
<keyword evidence="9" id="KW-1185">Reference proteome</keyword>
<evidence type="ECO:0000313" key="8">
    <source>
        <dbReference type="EMBL" id="MFC4266867.1"/>
    </source>
</evidence>
<evidence type="ECO:0000256" key="7">
    <source>
        <dbReference type="SAM" id="MobiDB-lite"/>
    </source>
</evidence>
<name>A0ABV8R4B7_9MICC</name>
<keyword evidence="5" id="KW-0012">Acyltransferase</keyword>
<dbReference type="EMBL" id="JBHSCQ010000022">
    <property type="protein sequence ID" value="MFC4266867.1"/>
    <property type="molecule type" value="Genomic_DNA"/>
</dbReference>
<keyword evidence="3" id="KW-0133">Cell shape</keyword>
<dbReference type="InterPro" id="IPR003447">
    <property type="entry name" value="FEMABX"/>
</dbReference>
<keyword evidence="2" id="KW-0808">Transferase</keyword>
<dbReference type="InterPro" id="IPR050644">
    <property type="entry name" value="PG_Glycine_Bridge_Synth"/>
</dbReference>
<dbReference type="SUPFAM" id="SSF55729">
    <property type="entry name" value="Acyl-CoA N-acyltransferases (Nat)"/>
    <property type="match status" value="2"/>
</dbReference>
<organism evidence="8 9">
    <name type="scientific">Arthrobacter cryoconiti</name>
    <dbReference type="NCBI Taxonomy" id="748907"/>
    <lineage>
        <taxon>Bacteria</taxon>
        <taxon>Bacillati</taxon>
        <taxon>Actinomycetota</taxon>
        <taxon>Actinomycetes</taxon>
        <taxon>Micrococcales</taxon>
        <taxon>Micrococcaceae</taxon>
        <taxon>Arthrobacter</taxon>
    </lineage>
</organism>
<evidence type="ECO:0000256" key="4">
    <source>
        <dbReference type="ARBA" id="ARBA00022984"/>
    </source>
</evidence>
<dbReference type="InterPro" id="IPR016181">
    <property type="entry name" value="Acyl_CoA_acyltransferase"/>
</dbReference>
<dbReference type="PANTHER" id="PTHR36174">
    <property type="entry name" value="LIPID II:GLYCINE GLYCYLTRANSFERASE"/>
    <property type="match status" value="1"/>
</dbReference>
<dbReference type="Gene3D" id="3.40.630.30">
    <property type="match status" value="2"/>
</dbReference>
<evidence type="ECO:0000256" key="2">
    <source>
        <dbReference type="ARBA" id="ARBA00022679"/>
    </source>
</evidence>
<dbReference type="PANTHER" id="PTHR36174:SF1">
    <property type="entry name" value="LIPID II:GLYCINE GLYCYLTRANSFERASE"/>
    <property type="match status" value="1"/>
</dbReference>
<dbReference type="Pfam" id="PF02388">
    <property type="entry name" value="FemAB"/>
    <property type="match status" value="2"/>
</dbReference>
<evidence type="ECO:0000313" key="9">
    <source>
        <dbReference type="Proteomes" id="UP001595773"/>
    </source>
</evidence>
<keyword evidence="4" id="KW-0573">Peptidoglycan synthesis</keyword>
<sequence length="348" mass="37917">MIPILQTPLWAQFQRTLGKRVHEGSGAGWQFVAIEEKTSLGTYLYVPYGPCATDAHGFSEALTALRTLAQEHHCHYVRIEPVSAALPTPDPARQQSDPGSHTSNTMTDSPAAHLHAAGLVRAPKDIQPHLSWLVDLTLSREELLAGMRSTSRNLFRNIHKKGVTFTSSTDPADLPILLGFLHDVAGRADFTAQTDAYLGAAAATLMPAGAAKLFIAHLDGKPIAAALSYDTADTRVYAHAAASDAHRKLNAGIPLLVTMMLDAKNSGMKFFDMWGVSPEDEPEHPWAGFSRFKRSFGGAEVLYPGTWDLPVNKGMYRAYGLARMVRTNVRTILGAVRTAAHRRRAARD</sequence>
<evidence type="ECO:0000256" key="5">
    <source>
        <dbReference type="ARBA" id="ARBA00023315"/>
    </source>
</evidence>
<protein>
    <submittedName>
        <fullName evidence="8">Lipid II:glycine glycyltransferase FemX</fullName>
    </submittedName>
</protein>
<dbReference type="PROSITE" id="PS51191">
    <property type="entry name" value="FEMABX"/>
    <property type="match status" value="1"/>
</dbReference>
<comment type="caution">
    <text evidence="8">The sequence shown here is derived from an EMBL/GenBank/DDBJ whole genome shotgun (WGS) entry which is preliminary data.</text>
</comment>
<accession>A0ABV8R4B7</accession>
<evidence type="ECO:0000256" key="3">
    <source>
        <dbReference type="ARBA" id="ARBA00022960"/>
    </source>
</evidence>
<comment type="similarity">
    <text evidence="1">Belongs to the FemABX family.</text>
</comment>
<feature type="compositionally biased region" description="Polar residues" evidence="7">
    <location>
        <begin position="93"/>
        <end position="108"/>
    </location>
</feature>
<dbReference type="RefSeq" id="WP_230065911.1">
    <property type="nucleotide sequence ID" value="NZ_BAABLL010000010.1"/>
</dbReference>
<gene>
    <name evidence="8" type="ORF">ACFOW9_14755</name>
</gene>
<dbReference type="Proteomes" id="UP001595773">
    <property type="component" value="Unassembled WGS sequence"/>
</dbReference>
<evidence type="ECO:0000256" key="6">
    <source>
        <dbReference type="ARBA" id="ARBA00023316"/>
    </source>
</evidence>
<evidence type="ECO:0000256" key="1">
    <source>
        <dbReference type="ARBA" id="ARBA00009943"/>
    </source>
</evidence>
<feature type="region of interest" description="Disordered" evidence="7">
    <location>
        <begin position="85"/>
        <end position="109"/>
    </location>
</feature>
<keyword evidence="6" id="KW-0961">Cell wall biogenesis/degradation</keyword>